<protein>
    <recommendedName>
        <fullName evidence="2">HTH LytTR-type domain-containing protein</fullName>
    </recommendedName>
</protein>
<dbReference type="Gene3D" id="2.40.50.1020">
    <property type="entry name" value="LytTr DNA-binding domain"/>
    <property type="match status" value="1"/>
</dbReference>
<dbReference type="GO" id="GO:0000156">
    <property type="term" value="F:phosphorelay response regulator activity"/>
    <property type="evidence" value="ECO:0007669"/>
    <property type="project" value="InterPro"/>
</dbReference>
<keyword evidence="1" id="KW-0812">Transmembrane</keyword>
<organism evidence="3">
    <name type="scientific">uncultured Dysgonomonas sp</name>
    <dbReference type="NCBI Taxonomy" id="206096"/>
    <lineage>
        <taxon>Bacteria</taxon>
        <taxon>Pseudomonadati</taxon>
        <taxon>Bacteroidota</taxon>
        <taxon>Bacteroidia</taxon>
        <taxon>Bacteroidales</taxon>
        <taxon>Dysgonomonadaceae</taxon>
        <taxon>Dysgonomonas</taxon>
        <taxon>environmental samples</taxon>
    </lineage>
</organism>
<sequence length="290" mass="33168">MDGIIRYLKQPYPANEKPWQTVIVAFIAVFLLLALFQPFHLQGVFNKWLIIGGYSLVTAVCTFIVTYAFPVIFKKFYQAATWTNCKNMLNNLIIILTISLGNFLFDISIWHREPEIFLSVFLFYLVATFIVGLVPVTVISFFIQNNALKRNLREAKESNNRLLERLAANEPALPFNSGMITLSGTTKDSVSFNPETLLYIESSGNYTTFYYQENDIVKQKQLRATISQIETDLQPYPDIVRCHRAFMVNIAQIVSVTGNSLGFQLKLKYTKDEVPVSRTYTKLIRTRIAG</sequence>
<gene>
    <name evidence="3" type="ORF">KL86DYS1_20035</name>
</gene>
<dbReference type="AlphaFoldDB" id="A0A212JK85"/>
<dbReference type="PANTHER" id="PTHR37299">
    <property type="entry name" value="TRANSCRIPTIONAL REGULATOR-RELATED"/>
    <property type="match status" value="1"/>
</dbReference>
<dbReference type="GO" id="GO:0003677">
    <property type="term" value="F:DNA binding"/>
    <property type="evidence" value="ECO:0007669"/>
    <property type="project" value="InterPro"/>
</dbReference>
<dbReference type="InterPro" id="IPR007492">
    <property type="entry name" value="LytTR_DNA-bd_dom"/>
</dbReference>
<accession>A0A212JK85</accession>
<feature type="transmembrane region" description="Helical" evidence="1">
    <location>
        <begin position="92"/>
        <end position="110"/>
    </location>
</feature>
<feature type="domain" description="HTH LytTR-type" evidence="2">
    <location>
        <begin position="182"/>
        <end position="290"/>
    </location>
</feature>
<dbReference type="PANTHER" id="PTHR37299:SF1">
    <property type="entry name" value="STAGE 0 SPORULATION PROTEIN A HOMOLOG"/>
    <property type="match status" value="1"/>
</dbReference>
<dbReference type="Pfam" id="PF04397">
    <property type="entry name" value="LytTR"/>
    <property type="match status" value="1"/>
</dbReference>
<dbReference type="PROSITE" id="PS50930">
    <property type="entry name" value="HTH_LYTTR"/>
    <property type="match status" value="1"/>
</dbReference>
<evidence type="ECO:0000313" key="3">
    <source>
        <dbReference type="EMBL" id="SBV99827.1"/>
    </source>
</evidence>
<dbReference type="InterPro" id="IPR046947">
    <property type="entry name" value="LytR-like"/>
</dbReference>
<dbReference type="SMART" id="SM00850">
    <property type="entry name" value="LytTR"/>
    <property type="match status" value="1"/>
</dbReference>
<proteinExistence type="predicted"/>
<dbReference type="RefSeq" id="WP_296941117.1">
    <property type="nucleotide sequence ID" value="NZ_LT599032.1"/>
</dbReference>
<feature type="transmembrane region" description="Helical" evidence="1">
    <location>
        <begin position="21"/>
        <end position="39"/>
    </location>
</feature>
<keyword evidence="1" id="KW-0472">Membrane</keyword>
<feature type="transmembrane region" description="Helical" evidence="1">
    <location>
        <begin position="116"/>
        <end position="143"/>
    </location>
</feature>
<keyword evidence="1" id="KW-1133">Transmembrane helix</keyword>
<feature type="transmembrane region" description="Helical" evidence="1">
    <location>
        <begin position="51"/>
        <end position="72"/>
    </location>
</feature>
<evidence type="ECO:0000256" key="1">
    <source>
        <dbReference type="SAM" id="Phobius"/>
    </source>
</evidence>
<name>A0A212JK85_9BACT</name>
<evidence type="ECO:0000259" key="2">
    <source>
        <dbReference type="PROSITE" id="PS50930"/>
    </source>
</evidence>
<reference evidence="3" key="1">
    <citation type="submission" date="2016-04" db="EMBL/GenBank/DDBJ databases">
        <authorList>
            <person name="Evans L.H."/>
            <person name="Alamgir A."/>
            <person name="Owens N."/>
            <person name="Weber N.D."/>
            <person name="Virtaneva K."/>
            <person name="Barbian K."/>
            <person name="Babar A."/>
            <person name="Rosenke K."/>
        </authorList>
    </citation>
    <scope>NUCLEOTIDE SEQUENCE</scope>
    <source>
        <strain evidence="3">86-1</strain>
    </source>
</reference>
<dbReference type="EMBL" id="FLUM01000002">
    <property type="protein sequence ID" value="SBV99827.1"/>
    <property type="molecule type" value="Genomic_DNA"/>
</dbReference>